<accession>A0ABV5X3F2</accession>
<dbReference type="InterPro" id="IPR029063">
    <property type="entry name" value="SAM-dependent_MTases_sf"/>
</dbReference>
<dbReference type="SUPFAM" id="SSF53335">
    <property type="entry name" value="S-adenosyl-L-methionine-dependent methyltransferases"/>
    <property type="match status" value="1"/>
</dbReference>
<feature type="domain" description="Methyltransferase type 11" evidence="4">
    <location>
        <begin position="31"/>
        <end position="119"/>
    </location>
</feature>
<dbReference type="EC" id="2.1.1.222" evidence="5"/>
<organism evidence="5 6">
    <name type="scientific">Brevibacterium otitidis</name>
    <dbReference type="NCBI Taxonomy" id="53364"/>
    <lineage>
        <taxon>Bacteria</taxon>
        <taxon>Bacillati</taxon>
        <taxon>Actinomycetota</taxon>
        <taxon>Actinomycetes</taxon>
        <taxon>Micrococcales</taxon>
        <taxon>Brevibacteriaceae</taxon>
        <taxon>Brevibacterium</taxon>
    </lineage>
</organism>
<dbReference type="PANTHER" id="PTHR43464:SF19">
    <property type="entry name" value="UBIQUINONE BIOSYNTHESIS O-METHYLTRANSFERASE, MITOCHONDRIAL"/>
    <property type="match status" value="1"/>
</dbReference>
<dbReference type="Proteomes" id="UP001589707">
    <property type="component" value="Unassembled WGS sequence"/>
</dbReference>
<evidence type="ECO:0000313" key="6">
    <source>
        <dbReference type="Proteomes" id="UP001589707"/>
    </source>
</evidence>
<comment type="caution">
    <text evidence="5">The sequence shown here is derived from an EMBL/GenBank/DDBJ whole genome shotgun (WGS) entry which is preliminary data.</text>
</comment>
<keyword evidence="2 5" id="KW-0808">Transferase</keyword>
<dbReference type="EC" id="2.1.1.64" evidence="5"/>
<dbReference type="GO" id="GO:0061542">
    <property type="term" value="F:3-demethylubiquinol 3-O-methyltransferase activity"/>
    <property type="evidence" value="ECO:0007669"/>
    <property type="project" value="UniProtKB-EC"/>
</dbReference>
<name>A0ABV5X3F2_9MICO</name>
<dbReference type="Gene3D" id="3.40.50.150">
    <property type="entry name" value="Vaccinia Virus protein VP39"/>
    <property type="match status" value="1"/>
</dbReference>
<dbReference type="InterPro" id="IPR013216">
    <property type="entry name" value="Methyltransf_11"/>
</dbReference>
<dbReference type="PANTHER" id="PTHR43464">
    <property type="entry name" value="METHYLTRANSFERASE"/>
    <property type="match status" value="1"/>
</dbReference>
<evidence type="ECO:0000259" key="4">
    <source>
        <dbReference type="Pfam" id="PF08241"/>
    </source>
</evidence>
<proteinExistence type="predicted"/>
<keyword evidence="6" id="KW-1185">Reference proteome</keyword>
<keyword evidence="1 5" id="KW-0489">Methyltransferase</keyword>
<dbReference type="Pfam" id="PF08241">
    <property type="entry name" value="Methyltransf_11"/>
    <property type="match status" value="1"/>
</dbReference>
<reference evidence="5 6" key="1">
    <citation type="submission" date="2024-09" db="EMBL/GenBank/DDBJ databases">
        <authorList>
            <person name="Sun Q."/>
            <person name="Mori K."/>
        </authorList>
    </citation>
    <scope>NUCLEOTIDE SEQUENCE [LARGE SCALE GENOMIC DNA]</scope>
    <source>
        <strain evidence="5 6">JCM 11683</strain>
    </source>
</reference>
<evidence type="ECO:0000256" key="2">
    <source>
        <dbReference type="ARBA" id="ARBA00022679"/>
    </source>
</evidence>
<dbReference type="GO" id="GO:0032259">
    <property type="term" value="P:methylation"/>
    <property type="evidence" value="ECO:0007669"/>
    <property type="project" value="UniProtKB-KW"/>
</dbReference>
<dbReference type="RefSeq" id="WP_376840807.1">
    <property type="nucleotide sequence ID" value="NZ_JBHMAU010000068.1"/>
</dbReference>
<gene>
    <name evidence="5" type="ORF">ACFFN1_11150</name>
</gene>
<dbReference type="CDD" id="cd02440">
    <property type="entry name" value="AdoMet_MTases"/>
    <property type="match status" value="1"/>
</dbReference>
<evidence type="ECO:0000256" key="1">
    <source>
        <dbReference type="ARBA" id="ARBA00022603"/>
    </source>
</evidence>
<evidence type="ECO:0000256" key="3">
    <source>
        <dbReference type="ARBA" id="ARBA00022691"/>
    </source>
</evidence>
<evidence type="ECO:0000313" key="5">
    <source>
        <dbReference type="EMBL" id="MFB9776946.1"/>
    </source>
</evidence>
<sequence length="204" mass="21941">MSRHGAGGWNHNIHYHRRILASLPPATRTVLDAGAGTGQLAQTLAAAGYAVTAIDRAADLAVTPRVPGLTWITGDVLTYDFGTAFDAVVSVAVLHHLPDLTAALTRLAGLTADGGTLIVIGLARPTRPSDHLIHAAGAVIHRLQVLRHGWQTDPATTCWPPQHSYAQVRRTAAQLLPGAEFRRLPLWRYELRWRKLPAGSGMSP</sequence>
<dbReference type="EMBL" id="JBHMAU010000068">
    <property type="protein sequence ID" value="MFB9776946.1"/>
    <property type="molecule type" value="Genomic_DNA"/>
</dbReference>
<keyword evidence="3" id="KW-0949">S-adenosyl-L-methionine</keyword>
<protein>
    <submittedName>
        <fullName evidence="5">Class I SAM-dependent methyltransferase</fullName>
        <ecNumber evidence="5">2.1.1.222</ecNumber>
        <ecNumber evidence="5">2.1.1.64</ecNumber>
    </submittedName>
</protein>
<dbReference type="GO" id="GO:0102208">
    <property type="term" value="F:2-polyprenyl-6-hydroxyphenol methylase activity"/>
    <property type="evidence" value="ECO:0007669"/>
    <property type="project" value="UniProtKB-EC"/>
</dbReference>